<protein>
    <submittedName>
        <fullName evidence="1">Uncharacterized protein</fullName>
    </submittedName>
</protein>
<organism evidence="1 2">
    <name type="scientific">Xanthomonas euvesicatoria</name>
    <dbReference type="NCBI Taxonomy" id="456327"/>
    <lineage>
        <taxon>Bacteria</taxon>
        <taxon>Pseudomonadati</taxon>
        <taxon>Pseudomonadota</taxon>
        <taxon>Gammaproteobacteria</taxon>
        <taxon>Lysobacterales</taxon>
        <taxon>Lysobacteraceae</taxon>
        <taxon>Xanthomonas</taxon>
    </lineage>
</organism>
<evidence type="ECO:0000313" key="1">
    <source>
        <dbReference type="EMBL" id="WOP58827.1"/>
    </source>
</evidence>
<dbReference type="AlphaFoldDB" id="A0AAX4FS28"/>
<reference evidence="1" key="1">
    <citation type="submission" date="2023-10" db="EMBL/GenBank/DDBJ databases">
        <title>Comparative Genomic Analysis of Tomato Bacterial Spot Xanthomonads Reveals A New Lineage of Xanthomonas euvesicatoria.</title>
        <authorList>
            <person name="Huang C.-J."/>
            <person name="Wu T.-L."/>
            <person name="Wu Y.-L."/>
            <person name="Wang R.-S."/>
            <person name="Lin Y.-C."/>
        </authorList>
    </citation>
    <scope>NUCLEOTIDE SEQUENCE</scope>
    <source>
        <strain evidence="1">T0319-01</strain>
        <plasmid evidence="1">p3191.1</plasmid>
    </source>
</reference>
<proteinExistence type="predicted"/>
<dbReference type="RefSeq" id="WP_219874888.1">
    <property type="nucleotide sequence ID" value="NZ_CP137533.1"/>
</dbReference>
<dbReference type="EMBL" id="CP137540">
    <property type="protein sequence ID" value="WOP58827.1"/>
    <property type="molecule type" value="Genomic_DNA"/>
</dbReference>
<keyword evidence="1" id="KW-0614">Plasmid</keyword>
<evidence type="ECO:0000313" key="2">
    <source>
        <dbReference type="Proteomes" id="UP001304429"/>
    </source>
</evidence>
<gene>
    <name evidence="1" type="ORF">R5577_22540</name>
</gene>
<accession>A0AAX4FS28</accession>
<sequence>MLTNEGTHQLAEKSGLFDARTALNTLTRLEHNGLPVLASYDLTTTTLRVTWNVPAQCLIQVPEPMVDETLAALRYLSGIALRRTFAKGISRSTVLVASWQLTDADEDEDEDDDSEQEISHTQATLHLALPFSSQF</sequence>
<name>A0AAX4FS28_XANEU</name>
<geneLocation type="plasmid" evidence="1 2">
    <name>p3191.1</name>
</geneLocation>
<dbReference type="Proteomes" id="UP001304429">
    <property type="component" value="Plasmid p3191.1"/>
</dbReference>